<dbReference type="Proteomes" id="UP000067523">
    <property type="component" value="Chromosome"/>
</dbReference>
<comment type="subcellular location">
    <subcellularLocation>
        <location evidence="1">Cell membrane</location>
        <topology evidence="1">Multi-pass membrane protein</topology>
    </subcellularLocation>
</comment>
<dbReference type="CDD" id="cd00212">
    <property type="entry name" value="PTS_IIB_glc"/>
    <property type="match status" value="1"/>
</dbReference>
<dbReference type="AlphaFoldDB" id="A0A0U2VGH8"/>
<dbReference type="GO" id="GO:0005886">
    <property type="term" value="C:plasma membrane"/>
    <property type="evidence" value="ECO:0007669"/>
    <property type="project" value="UniProtKB-SubCell"/>
</dbReference>
<dbReference type="GO" id="GO:0008982">
    <property type="term" value="F:protein-N(PI)-phosphohistidine-sugar phosphotransferase activity"/>
    <property type="evidence" value="ECO:0007669"/>
    <property type="project" value="InterPro"/>
</dbReference>
<keyword evidence="8" id="KW-0418">Kinase</keyword>
<dbReference type="PROSITE" id="PS51098">
    <property type="entry name" value="PTS_EIIB_TYPE_1"/>
    <property type="match status" value="1"/>
</dbReference>
<dbReference type="InterPro" id="IPR013013">
    <property type="entry name" value="PTS_EIIC_1"/>
</dbReference>
<sequence>MTYETTAKELITNVGGLSNISNLTHCATRLRFQLYDDSLVSDNKVKEIGLVIGTVVAGGQYQVIIGNKVGEVYAAIQTLRKNESVTTDVKPETIKKKTITQETFDIISGSFLPLLGILAGSGMLKAILTLLLEFNLISDTNNTYIVLSSIANAGFYFLPVLLGFTLARRLGANEYIGAVIGAALLEPGFVGLIEKTDVDFLGIQLIPINYASTVFPVFIAVTFFWQLEQLLKKYIPQMLQMFMVPMLSLVIVVPLTMLLFGPFGTFVGEGIAKLVVMMSGVSGLLTGALLGGFYTFLIVMGLHWGLVPIVLANLANGGDPLYAMGGMCAFAQMGIALGFLIRSKDKKLKTLAGSSIVPAALSGITEPIIYGLIVPYRKTFIYIIIAGAVGGGINGFFQVKMVSYAFASFLGIPAYSPMIIYLISALITVSIATALVVMFGYETKEKHLA</sequence>
<dbReference type="RefSeq" id="WP_208929808.1">
    <property type="nucleotide sequence ID" value="NZ_CP013655.1"/>
</dbReference>
<dbReference type="PANTHER" id="PTHR30175:SF1">
    <property type="entry name" value="PTS SYSTEM ARBUTIN-, CELLOBIOSE-, AND SALICIN-SPECIFIC EIIBC COMPONENT-RELATED"/>
    <property type="match status" value="1"/>
</dbReference>
<dbReference type="PANTHER" id="PTHR30175">
    <property type="entry name" value="PHOSPHOTRANSFERASE SYSTEM TRANSPORT PROTEIN"/>
    <property type="match status" value="1"/>
</dbReference>
<feature type="transmembrane region" description="Helical" evidence="12">
    <location>
        <begin position="418"/>
        <end position="441"/>
    </location>
</feature>
<dbReference type="InterPro" id="IPR001996">
    <property type="entry name" value="PTS_IIB_1"/>
</dbReference>
<feature type="domain" description="PTS EIIC type-1" evidence="14">
    <location>
        <begin position="105"/>
        <end position="449"/>
    </location>
</feature>
<evidence type="ECO:0000256" key="6">
    <source>
        <dbReference type="ARBA" id="ARBA00022683"/>
    </source>
</evidence>
<feature type="transmembrane region" description="Helical" evidence="12">
    <location>
        <begin position="205"/>
        <end position="227"/>
    </location>
</feature>
<evidence type="ECO:0000256" key="2">
    <source>
        <dbReference type="ARBA" id="ARBA00022448"/>
    </source>
</evidence>
<dbReference type="Gene3D" id="3.30.1360.60">
    <property type="entry name" value="Glucose permease domain IIB"/>
    <property type="match status" value="1"/>
</dbReference>
<evidence type="ECO:0000256" key="3">
    <source>
        <dbReference type="ARBA" id="ARBA00022475"/>
    </source>
</evidence>
<dbReference type="FunFam" id="3.30.1360.60:FF:000001">
    <property type="entry name" value="PTS system glucose-specific IIBC component PtsG"/>
    <property type="match status" value="1"/>
</dbReference>
<dbReference type="PROSITE" id="PS51103">
    <property type="entry name" value="PTS_EIIC_TYPE_1"/>
    <property type="match status" value="1"/>
</dbReference>
<evidence type="ECO:0000256" key="1">
    <source>
        <dbReference type="ARBA" id="ARBA00004651"/>
    </source>
</evidence>
<accession>A0A0U2VGH8</accession>
<dbReference type="KEGG" id="erx:ATZ35_05165"/>
<evidence type="ECO:0000259" key="13">
    <source>
        <dbReference type="PROSITE" id="PS51098"/>
    </source>
</evidence>
<feature type="transmembrane region" description="Helical" evidence="12">
    <location>
        <begin position="353"/>
        <end position="373"/>
    </location>
</feature>
<keyword evidence="5" id="KW-0808">Transferase</keyword>
<proteinExistence type="predicted"/>
<keyword evidence="9 12" id="KW-1133">Transmembrane helix</keyword>
<dbReference type="InterPro" id="IPR003352">
    <property type="entry name" value="PTS_EIIC"/>
</dbReference>
<dbReference type="SUPFAM" id="SSF55604">
    <property type="entry name" value="Glucose permease domain IIB"/>
    <property type="match status" value="1"/>
</dbReference>
<dbReference type="EMBL" id="CP013655">
    <property type="protein sequence ID" value="ALS36571.1"/>
    <property type="molecule type" value="Genomic_DNA"/>
</dbReference>
<evidence type="ECO:0000256" key="12">
    <source>
        <dbReference type="SAM" id="Phobius"/>
    </source>
</evidence>
<evidence type="ECO:0000256" key="11">
    <source>
        <dbReference type="PROSITE-ProRule" id="PRU00421"/>
    </source>
</evidence>
<dbReference type="GO" id="GO:0009401">
    <property type="term" value="P:phosphoenolpyruvate-dependent sugar phosphotransferase system"/>
    <property type="evidence" value="ECO:0007669"/>
    <property type="project" value="UniProtKB-KW"/>
</dbReference>
<dbReference type="GO" id="GO:0016301">
    <property type="term" value="F:kinase activity"/>
    <property type="evidence" value="ECO:0007669"/>
    <property type="project" value="UniProtKB-KW"/>
</dbReference>
<keyword evidence="6" id="KW-0598">Phosphotransferase system</keyword>
<feature type="domain" description="PTS EIIB type-1" evidence="13">
    <location>
        <begin position="4"/>
        <end position="86"/>
    </location>
</feature>
<keyword evidence="2" id="KW-0813">Transport</keyword>
<evidence type="ECO:0000259" key="14">
    <source>
        <dbReference type="PROSITE" id="PS51103"/>
    </source>
</evidence>
<reference evidence="16" key="1">
    <citation type="submission" date="2015-12" db="EMBL/GenBank/DDBJ databases">
        <authorList>
            <person name="Lauer A."/>
            <person name="Humrighouse B."/>
            <person name="Loparev V."/>
            <person name="Shewmaker P.L."/>
            <person name="Whitney A.M."/>
            <person name="McLaughlin R.W."/>
        </authorList>
    </citation>
    <scope>NUCLEOTIDE SEQUENCE [LARGE SCALE GENOMIC DNA]</scope>
    <source>
        <strain evidence="16">LMG 26678</strain>
    </source>
</reference>
<keyword evidence="7 12" id="KW-0812">Transmembrane</keyword>
<evidence type="ECO:0000313" key="15">
    <source>
        <dbReference type="EMBL" id="ALS36571.1"/>
    </source>
</evidence>
<dbReference type="STRING" id="118060.ATZ35_05165"/>
<feature type="transmembrane region" description="Helical" evidence="12">
    <location>
        <begin position="111"/>
        <end position="132"/>
    </location>
</feature>
<evidence type="ECO:0000256" key="5">
    <source>
        <dbReference type="ARBA" id="ARBA00022679"/>
    </source>
</evidence>
<keyword evidence="16" id="KW-1185">Reference proteome</keyword>
<feature type="transmembrane region" description="Helical" evidence="12">
    <location>
        <begin position="144"/>
        <end position="163"/>
    </location>
</feature>
<evidence type="ECO:0000313" key="16">
    <source>
        <dbReference type="Proteomes" id="UP000067523"/>
    </source>
</evidence>
<evidence type="ECO:0000256" key="9">
    <source>
        <dbReference type="ARBA" id="ARBA00022989"/>
    </source>
</evidence>
<evidence type="ECO:0000256" key="10">
    <source>
        <dbReference type="ARBA" id="ARBA00023136"/>
    </source>
</evidence>
<dbReference type="InterPro" id="IPR050558">
    <property type="entry name" value="PTS_Sugar-Specific_Components"/>
</dbReference>
<dbReference type="PROSITE" id="PS01035">
    <property type="entry name" value="PTS_EIIB_TYPE_1_CYS"/>
    <property type="match status" value="1"/>
</dbReference>
<dbReference type="Pfam" id="PF02378">
    <property type="entry name" value="PTS_EIIC"/>
    <property type="match status" value="1"/>
</dbReference>
<protein>
    <recommendedName>
        <fullName evidence="17">PTS beta-glucoside transporter subunit EIIBCA</fullName>
    </recommendedName>
</protein>
<feature type="active site" description="Phosphocysteine intermediate; for EIIB activity" evidence="11">
    <location>
        <position position="26"/>
    </location>
</feature>
<keyword evidence="10 12" id="KW-0472">Membrane</keyword>
<dbReference type="Pfam" id="PF00367">
    <property type="entry name" value="PTS_EIIB"/>
    <property type="match status" value="1"/>
</dbReference>
<feature type="transmembrane region" description="Helical" evidence="12">
    <location>
        <begin position="321"/>
        <end position="341"/>
    </location>
</feature>
<dbReference type="InterPro" id="IPR036878">
    <property type="entry name" value="Glu_permease_IIB"/>
</dbReference>
<feature type="transmembrane region" description="Helical" evidence="12">
    <location>
        <begin position="379"/>
        <end position="397"/>
    </location>
</feature>
<keyword evidence="4" id="KW-0762">Sugar transport</keyword>
<name>A0A0U2VGH8_9ENTE</name>
<evidence type="ECO:0000256" key="8">
    <source>
        <dbReference type="ARBA" id="ARBA00022777"/>
    </source>
</evidence>
<keyword evidence="3" id="KW-1003">Cell membrane</keyword>
<feature type="transmembrane region" description="Helical" evidence="12">
    <location>
        <begin position="239"/>
        <end position="260"/>
    </location>
</feature>
<evidence type="ECO:0000256" key="4">
    <source>
        <dbReference type="ARBA" id="ARBA00022597"/>
    </source>
</evidence>
<dbReference type="InterPro" id="IPR018113">
    <property type="entry name" value="PTrfase_EIIB_Cys"/>
</dbReference>
<evidence type="ECO:0008006" key="17">
    <source>
        <dbReference type="Google" id="ProtNLM"/>
    </source>
</evidence>
<feature type="transmembrane region" description="Helical" evidence="12">
    <location>
        <begin position="175"/>
        <end position="193"/>
    </location>
</feature>
<evidence type="ECO:0000256" key="7">
    <source>
        <dbReference type="ARBA" id="ARBA00022692"/>
    </source>
</evidence>
<gene>
    <name evidence="15" type="ORF">ATZ35_05165</name>
</gene>
<organism evidence="15 16">
    <name type="scientific">Enterococcus rotai</name>
    <dbReference type="NCBI Taxonomy" id="118060"/>
    <lineage>
        <taxon>Bacteria</taxon>
        <taxon>Bacillati</taxon>
        <taxon>Bacillota</taxon>
        <taxon>Bacilli</taxon>
        <taxon>Lactobacillales</taxon>
        <taxon>Enterococcaceae</taxon>
        <taxon>Enterococcus</taxon>
    </lineage>
</organism>
<feature type="transmembrane region" description="Helical" evidence="12">
    <location>
        <begin position="293"/>
        <end position="315"/>
    </location>
</feature>